<keyword evidence="2" id="KW-0472">Membrane</keyword>
<evidence type="ECO:0000313" key="3">
    <source>
        <dbReference type="EMBL" id="KAK1689720.1"/>
    </source>
</evidence>
<comment type="caution">
    <text evidence="3">The sequence shown here is derived from an EMBL/GenBank/DDBJ whole genome shotgun (WGS) entry which is preliminary data.</text>
</comment>
<dbReference type="EMBL" id="JAHMHR010000007">
    <property type="protein sequence ID" value="KAK1689720.1"/>
    <property type="molecule type" value="Genomic_DNA"/>
</dbReference>
<feature type="transmembrane region" description="Helical" evidence="2">
    <location>
        <begin position="428"/>
        <end position="449"/>
    </location>
</feature>
<dbReference type="Proteomes" id="UP001224890">
    <property type="component" value="Unassembled WGS sequence"/>
</dbReference>
<dbReference type="GeneID" id="85456406"/>
<feature type="region of interest" description="Disordered" evidence="1">
    <location>
        <begin position="191"/>
        <end position="222"/>
    </location>
</feature>
<dbReference type="AlphaFoldDB" id="A0AAJ0AVP8"/>
<keyword evidence="4" id="KW-1185">Reference proteome</keyword>
<feature type="compositionally biased region" description="Polar residues" evidence="1">
    <location>
        <begin position="202"/>
        <end position="213"/>
    </location>
</feature>
<accession>A0AAJ0AVP8</accession>
<evidence type="ECO:0000256" key="2">
    <source>
        <dbReference type="SAM" id="Phobius"/>
    </source>
</evidence>
<proteinExistence type="predicted"/>
<feature type="region of interest" description="Disordered" evidence="1">
    <location>
        <begin position="540"/>
        <end position="603"/>
    </location>
</feature>
<feature type="region of interest" description="Disordered" evidence="1">
    <location>
        <begin position="638"/>
        <end position="658"/>
    </location>
</feature>
<feature type="compositionally biased region" description="Pro residues" evidence="1">
    <location>
        <begin position="638"/>
        <end position="654"/>
    </location>
</feature>
<feature type="region of interest" description="Disordered" evidence="1">
    <location>
        <begin position="720"/>
        <end position="765"/>
    </location>
</feature>
<name>A0AAJ0AVP8_9PEZI</name>
<reference evidence="3" key="1">
    <citation type="submission" date="2021-06" db="EMBL/GenBank/DDBJ databases">
        <title>Comparative genomics, transcriptomics and evolutionary studies reveal genomic signatures of adaptation to plant cell wall in hemibiotrophic fungi.</title>
        <authorList>
            <consortium name="DOE Joint Genome Institute"/>
            <person name="Baroncelli R."/>
            <person name="Diaz J.F."/>
            <person name="Benocci T."/>
            <person name="Peng M."/>
            <person name="Battaglia E."/>
            <person name="Haridas S."/>
            <person name="Andreopoulos W."/>
            <person name="Labutti K."/>
            <person name="Pangilinan J."/>
            <person name="Floch G.L."/>
            <person name="Makela M.R."/>
            <person name="Henrissat B."/>
            <person name="Grigoriev I.V."/>
            <person name="Crouch J.A."/>
            <person name="De Vries R.P."/>
            <person name="Sukno S.A."/>
            <person name="Thon M.R."/>
        </authorList>
    </citation>
    <scope>NUCLEOTIDE SEQUENCE</scope>
    <source>
        <strain evidence="3">CBS 193.32</strain>
    </source>
</reference>
<evidence type="ECO:0000313" key="4">
    <source>
        <dbReference type="Proteomes" id="UP001224890"/>
    </source>
</evidence>
<feature type="compositionally biased region" description="Low complexity" evidence="1">
    <location>
        <begin position="585"/>
        <end position="603"/>
    </location>
</feature>
<evidence type="ECO:0000256" key="1">
    <source>
        <dbReference type="SAM" id="MobiDB-lite"/>
    </source>
</evidence>
<feature type="region of interest" description="Disordered" evidence="1">
    <location>
        <begin position="28"/>
        <end position="57"/>
    </location>
</feature>
<protein>
    <submittedName>
        <fullName evidence="3">Uncharacterized protein</fullName>
    </submittedName>
</protein>
<sequence length="765" mass="82226">MSVSQSILSLAARVVGNKLVRPHSTDILSSAQPRHPKGSRVTRIPSSSHVKNKDIPKLNNEYNDASSSWKASRGSLTTNPWELAIFKHAHHGVKISKPVEIMASKPIEFSLVSICGGFTAYLTSTVQVLAYFLSNTLRPVGLCDVDYIRRPLRSGSGQIQCGVATTLMLDQPLPTPYPPLNFAEPPVRAARRGRNSPRRSSQPCLTGVHSSTMGMGEDDHPDLDKKEEAWETVASNVSDPQKCIEECRAQVLTRVVPGFNGSRYNEVCKKLLSEGEDAKNTLWELYCCDATDCGVRWSEKLELGQDPSVNMVINVCQNIITPAIKDPGPPPDDRFCPISLNGPYINSDPVPRYKTDSRGEGSVLTDFEILATGLSEEMTPTMSSIVSSVSKTSTHSTTSATVTPTTFVPLANQSQSHRKVGLSMGTKVAIGTSSAIAFLAIMAFVICLFRRRSQDDYGHSLKSEIGHPNPRPDTSPTPLSGHLYAIREGIRTPLTPPPRLQQRRLLSTHGSTGRPSININVSIPGTPLGASVEKAGGFSPSRFSPGLTPTPSTNRIPPKYDRSTKPYYGVSPPPNVFGGGAGLRSSGKTSSMSSAASSRTATTVSNVSSIFPHITPSWPIRPPRPHEKPLHIPDLVCPGPPPARSLPPAPPGSPASPVSFHKKLLLQHQQQQKRGDSFDSVSAAVSDGWVPPRNPARGVVLGKESRDLCELTETCARESRERNSWGSWSIGGGGTGVGTSSVQKGGGVNSPVLEEADLESMGGRY</sequence>
<keyword evidence="2" id="KW-0812">Transmembrane</keyword>
<feature type="region of interest" description="Disordered" evidence="1">
    <location>
        <begin position="460"/>
        <end position="481"/>
    </location>
</feature>
<dbReference type="RefSeq" id="XP_060433415.1">
    <property type="nucleotide sequence ID" value="XM_060571880.1"/>
</dbReference>
<organism evidence="3 4">
    <name type="scientific">Colletotrichum godetiae</name>
    <dbReference type="NCBI Taxonomy" id="1209918"/>
    <lineage>
        <taxon>Eukaryota</taxon>
        <taxon>Fungi</taxon>
        <taxon>Dikarya</taxon>
        <taxon>Ascomycota</taxon>
        <taxon>Pezizomycotina</taxon>
        <taxon>Sordariomycetes</taxon>
        <taxon>Hypocreomycetidae</taxon>
        <taxon>Glomerellales</taxon>
        <taxon>Glomerellaceae</taxon>
        <taxon>Colletotrichum</taxon>
        <taxon>Colletotrichum acutatum species complex</taxon>
    </lineage>
</organism>
<keyword evidence="2" id="KW-1133">Transmembrane helix</keyword>
<gene>
    <name evidence="3" type="ORF">BDP55DRAFT_628276</name>
</gene>